<dbReference type="InterPro" id="IPR003439">
    <property type="entry name" value="ABC_transporter-like_ATP-bd"/>
</dbReference>
<gene>
    <name evidence="22" type="ORF">PMEA_00025135</name>
</gene>
<reference evidence="22 23" key="1">
    <citation type="submission" date="2022-05" db="EMBL/GenBank/DDBJ databases">
        <authorList>
            <consortium name="Genoscope - CEA"/>
            <person name="William W."/>
        </authorList>
    </citation>
    <scope>NUCLEOTIDE SEQUENCE [LARGE SCALE GENOMIC DNA]</scope>
</reference>
<evidence type="ECO:0000313" key="23">
    <source>
        <dbReference type="Proteomes" id="UP001159428"/>
    </source>
</evidence>
<keyword evidence="6" id="KW-0813">Transport</keyword>
<evidence type="ECO:0000256" key="17">
    <source>
        <dbReference type="PIRSR" id="PIRSR607828-2"/>
    </source>
</evidence>
<protein>
    <recommendedName>
        <fullName evidence="5">inositol oxygenase</fullName>
        <ecNumber evidence="5">1.13.99.1</ecNumber>
    </recommendedName>
</protein>
<evidence type="ECO:0000256" key="8">
    <source>
        <dbReference type="ARBA" id="ARBA00022692"/>
    </source>
</evidence>
<keyword evidence="10" id="KW-0547">Nucleotide-binding</keyword>
<feature type="transmembrane region" description="Helical" evidence="19">
    <location>
        <begin position="661"/>
        <end position="694"/>
    </location>
</feature>
<feature type="binding site" evidence="16">
    <location>
        <begin position="99"/>
        <end position="101"/>
    </location>
    <ligand>
        <name>substrate</name>
    </ligand>
</feature>
<dbReference type="PANTHER" id="PTHR43394">
    <property type="entry name" value="ATP-DEPENDENT PERMEASE MDL1, MITOCHONDRIAL"/>
    <property type="match status" value="1"/>
</dbReference>
<dbReference type="FunFam" id="1.20.1560.10:FF:000058">
    <property type="entry name" value="ABC transporter B family member 25"/>
    <property type="match status" value="1"/>
</dbReference>
<keyword evidence="13" id="KW-0560">Oxidoreductase</keyword>
<comment type="cofactor">
    <cofactor evidence="17">
        <name>Fe cation</name>
        <dbReference type="ChEBI" id="CHEBI:24875"/>
    </cofactor>
    <text evidence="17">Binds 2 iron ions per subunit.</text>
</comment>
<dbReference type="InterPro" id="IPR036640">
    <property type="entry name" value="ABC1_TM_sf"/>
</dbReference>
<evidence type="ECO:0000259" key="21">
    <source>
        <dbReference type="PROSITE" id="PS50929"/>
    </source>
</evidence>
<dbReference type="EMBL" id="CALNXJ010000049">
    <property type="protein sequence ID" value="CAH3151201.1"/>
    <property type="molecule type" value="Genomic_DNA"/>
</dbReference>
<keyword evidence="14 17" id="KW-0408">Iron</keyword>
<keyword evidence="7" id="KW-0963">Cytoplasm</keyword>
<feature type="transmembrane region" description="Helical" evidence="19">
    <location>
        <begin position="437"/>
        <end position="456"/>
    </location>
</feature>
<dbReference type="InterPro" id="IPR017871">
    <property type="entry name" value="ABC_transporter-like_CS"/>
</dbReference>
<feature type="binding site" evidence="17">
    <location>
        <position position="207"/>
    </location>
    <ligand>
        <name>Fe cation</name>
        <dbReference type="ChEBI" id="CHEBI:24875"/>
        <label>1</label>
    </ligand>
</feature>
<dbReference type="GO" id="GO:0019310">
    <property type="term" value="P:inositol catabolic process"/>
    <property type="evidence" value="ECO:0007669"/>
    <property type="project" value="InterPro"/>
</dbReference>
<feature type="domain" description="ABC transmembrane type-1" evidence="21">
    <location>
        <begin position="559"/>
        <end position="822"/>
    </location>
</feature>
<dbReference type="GO" id="GO:0015421">
    <property type="term" value="F:ABC-type oligopeptide transporter activity"/>
    <property type="evidence" value="ECO:0007669"/>
    <property type="project" value="TreeGrafter"/>
</dbReference>
<dbReference type="PROSITE" id="PS50893">
    <property type="entry name" value="ABC_TRANSPORTER_2"/>
    <property type="match status" value="1"/>
</dbReference>
<dbReference type="AlphaFoldDB" id="A0AAU9XLF9"/>
<organism evidence="22 23">
    <name type="scientific">Pocillopora meandrina</name>
    <dbReference type="NCBI Taxonomy" id="46732"/>
    <lineage>
        <taxon>Eukaryota</taxon>
        <taxon>Metazoa</taxon>
        <taxon>Cnidaria</taxon>
        <taxon>Anthozoa</taxon>
        <taxon>Hexacorallia</taxon>
        <taxon>Scleractinia</taxon>
        <taxon>Astrocoeniina</taxon>
        <taxon>Pocilloporidae</taxon>
        <taxon>Pocillopora</taxon>
    </lineage>
</organism>
<feature type="binding site" evidence="16">
    <location>
        <begin position="155"/>
        <end position="156"/>
    </location>
    <ligand>
        <name>substrate</name>
    </ligand>
</feature>
<feature type="binding site" evidence="17">
    <location>
        <position position="233"/>
    </location>
    <ligand>
        <name>Fe cation</name>
        <dbReference type="ChEBI" id="CHEBI:24875"/>
        <label>1</label>
    </ligand>
</feature>
<feature type="transmembrane region" description="Helical" evidence="19">
    <location>
        <begin position="793"/>
        <end position="813"/>
    </location>
</feature>
<feature type="binding site" evidence="16">
    <location>
        <position position="141"/>
    </location>
    <ligand>
        <name>substrate</name>
    </ligand>
</feature>
<dbReference type="Pfam" id="PF00005">
    <property type="entry name" value="ABC_tran"/>
    <property type="match status" value="1"/>
</dbReference>
<dbReference type="Gene3D" id="3.40.50.300">
    <property type="entry name" value="P-loop containing nucleotide triphosphate hydrolases"/>
    <property type="match status" value="1"/>
</dbReference>
<evidence type="ECO:0000256" key="11">
    <source>
        <dbReference type="ARBA" id="ARBA00022840"/>
    </source>
</evidence>
<feature type="binding site" evidence="17">
    <location>
        <position position="112"/>
    </location>
    <ligand>
        <name>Fe cation</name>
        <dbReference type="ChEBI" id="CHEBI:24875"/>
        <label>1</label>
    </ligand>
</feature>
<dbReference type="PANTHER" id="PTHR43394:SF1">
    <property type="entry name" value="ATP-BINDING CASSETTE SUB-FAMILY B MEMBER 10, MITOCHONDRIAL"/>
    <property type="match status" value="1"/>
</dbReference>
<dbReference type="InterPro" id="IPR007828">
    <property type="entry name" value="Inositol_oxygenase"/>
</dbReference>
<feature type="binding site" evidence="17">
    <location>
        <position position="137"/>
    </location>
    <ligand>
        <name>Fe cation</name>
        <dbReference type="ChEBI" id="CHEBI:24875"/>
        <label>1</label>
    </ligand>
</feature>
<feature type="transmembrane region" description="Helical" evidence="19">
    <location>
        <begin position="394"/>
        <end position="416"/>
    </location>
</feature>
<keyword evidence="15 19" id="KW-0472">Membrane</keyword>
<dbReference type="SMART" id="SM00382">
    <property type="entry name" value="AAA"/>
    <property type="match status" value="1"/>
</dbReference>
<dbReference type="PROSITE" id="PS00211">
    <property type="entry name" value="ABC_TRANSPORTER_1"/>
    <property type="match status" value="1"/>
</dbReference>
<evidence type="ECO:0000256" key="16">
    <source>
        <dbReference type="PIRSR" id="PIRSR607828-1"/>
    </source>
</evidence>
<dbReference type="SUPFAM" id="SSF90123">
    <property type="entry name" value="ABC transporter transmembrane region"/>
    <property type="match status" value="1"/>
</dbReference>
<keyword evidence="8 19" id="KW-0812">Transmembrane</keyword>
<evidence type="ECO:0000256" key="10">
    <source>
        <dbReference type="ARBA" id="ARBA00022741"/>
    </source>
</evidence>
<comment type="subcellular location">
    <subcellularLocation>
        <location evidence="2">Cytoplasm</location>
    </subcellularLocation>
    <subcellularLocation>
        <location evidence="1">Mitochondrion inner membrane</location>
        <topology evidence="1">Multi-pass membrane protein</topology>
    </subcellularLocation>
</comment>
<sequence length="1124" mass="125911">MRPKPAESVVLLDPSQIYRPEEEYSEYNEFIISRSDKTVEDFRNYNVNLQTDKVHMTYRMMHEKQTMTFVNEKKEHWCCLNKFKMTIMDAVHMLDALVDESDPDTDLPNSVHAFQTAERIRVAHPDKDWFHLIGLLHDLGKVMALWGEPQYCVVGDTFPLGCKFSENIVFPETFANNPDTKVPEYSSKYGIYQPNCGLDNITMSWGHDEYMYQVLTGNNCKLPKEGLYMIRYHSFYPWHCNGDYNYLCNKEDMGMLKWVKEFNKFDLYSKSDAIPDVEAVTPYYEELIAKYCPGELSCSVVFFFVVSFVPLSLKHSESKRHAHIQNSVGVSVAQSDGEEGVMNTGYYTLPACRFTILVQVLLFTDLVSSVALWLCGGDNEYLEDNVMQFKIKDSVFDLAAIAFVKCSILFFSYHWLEKLSMKQIDYPYDRKLASRKCWCHFLAIFLSLGSLAYSITKGVLIYKVRSQKEHKLHPTYFALVISAVTFSFLETVFALSSFVAMRRLKLLRILHTPNDTEAKRKPQVNLGRLMTLAKPVSVLVDFVNILLAGTSVTVDSIFGAQIAAPFFFGKVIQAATEKGMKHLNETIVILALVYLGGAFAALVRAWLFTLAGQRLLFNAIMCQEVAFFDNNRTGELINRLSSDTQVIQNALTVNVSMLLRYIFQIIGSLVFMFTLSAKLTAVLISVVPIVGIGAQQYGGYVQRLRKKFQDELAAASATAEESIGNIRTVRSFSQERKAMGNYGTDIDKSYKVGAKLALFSGLFQGVIGIIGQGAVVLVLWYGGNLVNHGELNVGILTAFMLYTLNVAMAFAFLSSLYGDFMQAVGASVRMFQLMDRLPAINVEGGQKLHSVNQTIQFQEVCFAYPSRPDTDVLKAMSFELRPGQTVALVGPSGGGKSTVISLIERFYDPKSGIITIGGTNLGELDLFWMRRKIALVSQEPVLFATTIAGNIAYGRDATLEEIEEVARQANAHAFITAFEEGYQTQVGERGVKLSGGQKQRVAIARALLMNPDILLLDEATSALDAESEHFVKEAIDRAMKNRTVLVIAHRLSTVRNADQVLVIDKGQIVERGTHKDLLASEGVYKKLVLRQLSTSQGASVVDVEGFDPDHLETGEPPIDEEEES</sequence>
<evidence type="ECO:0000256" key="2">
    <source>
        <dbReference type="ARBA" id="ARBA00004496"/>
    </source>
</evidence>
<evidence type="ECO:0000256" key="18">
    <source>
        <dbReference type="SAM" id="MobiDB-lite"/>
    </source>
</evidence>
<dbReference type="GO" id="GO:0090374">
    <property type="term" value="P:oligopeptide export from mitochondrion"/>
    <property type="evidence" value="ECO:0007669"/>
    <property type="project" value="TreeGrafter"/>
</dbReference>
<evidence type="ECO:0000256" key="5">
    <source>
        <dbReference type="ARBA" id="ARBA00011919"/>
    </source>
</evidence>
<evidence type="ECO:0000256" key="13">
    <source>
        <dbReference type="ARBA" id="ARBA00023002"/>
    </source>
</evidence>
<dbReference type="SUPFAM" id="SSF52540">
    <property type="entry name" value="P-loop containing nucleoside triphosphate hydrolases"/>
    <property type="match status" value="1"/>
</dbReference>
<comment type="caution">
    <text evidence="22">The sequence shown here is derived from an EMBL/GenBank/DDBJ whole genome shotgun (WGS) entry which is preliminary data.</text>
</comment>
<dbReference type="InterPro" id="IPR027417">
    <property type="entry name" value="P-loop_NTPase"/>
</dbReference>
<comment type="pathway">
    <text evidence="3">Polyol metabolism; myo-inositol degradation into D-glucuronate; D-glucuronate from myo-inositol: step 1/1.</text>
</comment>
<feature type="transmembrane region" description="Helical" evidence="19">
    <location>
        <begin position="476"/>
        <end position="500"/>
    </location>
</feature>
<proteinExistence type="inferred from homology"/>
<evidence type="ECO:0000256" key="4">
    <source>
        <dbReference type="ARBA" id="ARBA00005286"/>
    </source>
</evidence>
<comment type="similarity">
    <text evidence="4">Belongs to the myo-inositol oxygenase family.</text>
</comment>
<dbReference type="InterPro" id="IPR039421">
    <property type="entry name" value="Type_1_exporter"/>
</dbReference>
<feature type="binding site" evidence="16">
    <location>
        <position position="43"/>
    </location>
    <ligand>
        <name>substrate</name>
    </ligand>
</feature>
<feature type="region of interest" description="Disordered" evidence="18">
    <location>
        <begin position="1103"/>
        <end position="1124"/>
    </location>
</feature>
<evidence type="ECO:0000256" key="12">
    <source>
        <dbReference type="ARBA" id="ARBA00022989"/>
    </source>
</evidence>
<evidence type="ECO:0000256" key="3">
    <source>
        <dbReference type="ARBA" id="ARBA00005167"/>
    </source>
</evidence>
<dbReference type="Proteomes" id="UP001159428">
    <property type="component" value="Unassembled WGS sequence"/>
</dbReference>
<feature type="transmembrane region" description="Helical" evidence="19">
    <location>
        <begin position="354"/>
        <end position="374"/>
    </location>
</feature>
<evidence type="ECO:0000256" key="1">
    <source>
        <dbReference type="ARBA" id="ARBA00004448"/>
    </source>
</evidence>
<dbReference type="GO" id="GO:0050113">
    <property type="term" value="F:inositol oxygenase activity"/>
    <property type="evidence" value="ECO:0007669"/>
    <property type="project" value="UniProtKB-EC"/>
</dbReference>
<dbReference type="Pfam" id="PF00664">
    <property type="entry name" value="ABC_membrane"/>
    <property type="match status" value="1"/>
</dbReference>
<dbReference type="SUPFAM" id="SSF109604">
    <property type="entry name" value="HD-domain/PDEase-like"/>
    <property type="match status" value="1"/>
</dbReference>
<keyword evidence="12 19" id="KW-1133">Transmembrane helix</keyword>
<dbReference type="GO" id="GO:0005506">
    <property type="term" value="F:iron ion binding"/>
    <property type="evidence" value="ECO:0007669"/>
    <property type="project" value="InterPro"/>
</dbReference>
<feature type="binding site" evidence="17">
    <location>
        <position position="138"/>
    </location>
    <ligand>
        <name>Fe cation</name>
        <dbReference type="ChEBI" id="CHEBI:24875"/>
        <label>1</label>
    </ligand>
</feature>
<dbReference type="Pfam" id="PF05153">
    <property type="entry name" value="MIOX"/>
    <property type="match status" value="1"/>
</dbReference>
<evidence type="ECO:0000256" key="19">
    <source>
        <dbReference type="SAM" id="Phobius"/>
    </source>
</evidence>
<dbReference type="Gene3D" id="1.20.1560.10">
    <property type="entry name" value="ABC transporter type 1, transmembrane domain"/>
    <property type="match status" value="1"/>
</dbReference>
<evidence type="ECO:0000256" key="14">
    <source>
        <dbReference type="ARBA" id="ARBA00023004"/>
    </source>
</evidence>
<evidence type="ECO:0000313" key="22">
    <source>
        <dbReference type="EMBL" id="CAH3151201.1"/>
    </source>
</evidence>
<dbReference type="CDD" id="cd03249">
    <property type="entry name" value="ABC_MTABC3_MDL1_MDL2"/>
    <property type="match status" value="1"/>
</dbReference>
<keyword evidence="23" id="KW-1185">Reference proteome</keyword>
<keyword evidence="9 17" id="KW-0479">Metal-binding</keyword>
<dbReference type="InterPro" id="IPR011527">
    <property type="entry name" value="ABC1_TM_dom"/>
</dbReference>
<evidence type="ECO:0000259" key="20">
    <source>
        <dbReference type="PROSITE" id="PS50893"/>
    </source>
</evidence>
<feature type="transmembrane region" description="Helical" evidence="19">
    <location>
        <begin position="587"/>
        <end position="607"/>
    </location>
</feature>
<evidence type="ECO:0000256" key="15">
    <source>
        <dbReference type="ARBA" id="ARBA00023136"/>
    </source>
</evidence>
<feature type="binding site" evidence="16">
    <location>
        <begin position="233"/>
        <end position="234"/>
    </location>
    <ligand>
        <name>substrate</name>
    </ligand>
</feature>
<dbReference type="FunFam" id="3.40.50.300:FF:000403">
    <property type="entry name" value="ATP-binding cassette sub-family B member 8, mitochondrial"/>
    <property type="match status" value="1"/>
</dbReference>
<dbReference type="GO" id="GO:0005524">
    <property type="term" value="F:ATP binding"/>
    <property type="evidence" value="ECO:0007669"/>
    <property type="project" value="UniProtKB-KW"/>
</dbReference>
<feature type="transmembrane region" description="Helical" evidence="19">
    <location>
        <begin position="756"/>
        <end position="781"/>
    </location>
</feature>
<feature type="transmembrane region" description="Helical" evidence="19">
    <location>
        <begin position="294"/>
        <end position="313"/>
    </location>
</feature>
<evidence type="ECO:0000256" key="9">
    <source>
        <dbReference type="ARBA" id="ARBA00022723"/>
    </source>
</evidence>
<name>A0AAU9XLF9_9CNID</name>
<dbReference type="EC" id="1.13.99.1" evidence="5"/>
<feature type="domain" description="ABC transporter" evidence="20">
    <location>
        <begin position="855"/>
        <end position="1090"/>
    </location>
</feature>
<dbReference type="CDD" id="cd18780">
    <property type="entry name" value="ABC_6TM_AtABCB27_like"/>
    <property type="match status" value="1"/>
</dbReference>
<dbReference type="GO" id="GO:0016887">
    <property type="term" value="F:ATP hydrolysis activity"/>
    <property type="evidence" value="ECO:0007669"/>
    <property type="project" value="InterPro"/>
</dbReference>
<dbReference type="InterPro" id="IPR003593">
    <property type="entry name" value="AAA+_ATPase"/>
</dbReference>
<evidence type="ECO:0000256" key="6">
    <source>
        <dbReference type="ARBA" id="ARBA00022448"/>
    </source>
</evidence>
<accession>A0AAU9XLF9</accession>
<dbReference type="PROSITE" id="PS50929">
    <property type="entry name" value="ABC_TM1F"/>
    <property type="match status" value="1"/>
</dbReference>
<feature type="binding site" evidence="17">
    <location>
        <position position="266"/>
    </location>
    <ligand>
        <name>Fe cation</name>
        <dbReference type="ChEBI" id="CHEBI:24875"/>
        <label>1</label>
    </ligand>
</feature>
<keyword evidence="11" id="KW-0067">ATP-binding</keyword>
<dbReference type="GO" id="GO:0005743">
    <property type="term" value="C:mitochondrial inner membrane"/>
    <property type="evidence" value="ECO:0007669"/>
    <property type="project" value="UniProtKB-SubCell"/>
</dbReference>
<evidence type="ECO:0000256" key="7">
    <source>
        <dbReference type="ARBA" id="ARBA00022490"/>
    </source>
</evidence>